<feature type="compositionally biased region" description="Polar residues" evidence="2">
    <location>
        <begin position="72"/>
        <end position="86"/>
    </location>
</feature>
<evidence type="ECO:0008006" key="5">
    <source>
        <dbReference type="Google" id="ProtNLM"/>
    </source>
</evidence>
<dbReference type="PANTHER" id="PTHR16166">
    <property type="entry name" value="VACUOLAR PROTEIN SORTING-ASSOCIATED PROTEIN VPS13"/>
    <property type="match status" value="1"/>
</dbReference>
<feature type="region of interest" description="Disordered" evidence="2">
    <location>
        <begin position="239"/>
        <end position="258"/>
    </location>
</feature>
<dbReference type="InterPro" id="IPR026847">
    <property type="entry name" value="VPS13"/>
</dbReference>
<feature type="region of interest" description="Disordered" evidence="2">
    <location>
        <begin position="34"/>
        <end position="102"/>
    </location>
</feature>
<sequence>MEKYAETGRLATSATGAEHKLDITFSVEGDVYGSKEPMLIAQSPKKKKTDTDSDSGENRSDDVLDISKHTSDSNSDVEYSVRSNTEFSEDLERGPSDKDYQRSANNRAKRLVKALSAVSLIDLYIHLPQDHFQVVEMKVSSDWTLAEVFNQIQSKISMSKRHRNSANYIFLTWESGQHGDRRLLHSPAAESGTLFSRNIKSTVRQSTAEIEDARAQFDGVTEKNVKKTSYFGFTSSAPVSTDLKQSSSASNQAVGSTQEAPQSMQFNMIAECSLTILPMDTKISTLRCFRLRLCHQAEWNIYRQACSNKTNVIQQEGILNIFSRSKVKYICPFMRFDGNVPFNPHKFLGFYPSLSLRVPDETDWSNALNLLGADFGSGGDYVTVYNQASDGSDRNTSSSKLDLHYEFGIYAEKGKGIYQNITSISIVPKHIIVSKLPSLFFLRQASINDSSTYLKMVPDTVQSYHFHHRWDQKLLQVSRVADNASAPDAQDKWFGEIDISSLGIIYAKLRDPLSIIKIQIEMVGASLVSTFSSQNDLWPPYRIDNKTTVEVRFRQNIPPTSLKILSQNKSRRNTTSSRRQTISSDADNQGSKSLQYIPSTLDAIQESVPVDVDLIPWDYLSPFENVPYTWDYPKSEKRVLRLEFKQVYNQSDNWSNFVWVGEDISLDNFSGAKTLTLKRNIGSMSKTSAESYLYVKNSSTWSLGGNEWVKLFCVLQDDNIFLFKDDSQMELVDIVNLAKRVQKSQVLQLAHVERYEPKKKEKNEYALTFFTTSTSQNKKMDVNRIRILELRLAESLGLFGVFAKDSNAEELGASKFQLHTQFSRSGAATQLDVNSTLRAHLQAKIFVEQLLEKISRLTFTLPSIIDTLIGLGECDDKYQAIELVSQLYSDNIIQCVDEDLDDFTIDASDILEVNSGGSDIVDHNDDADSEEECERHFGSDMGTKTVGNVSSVATNSSPNKSPNKSPSKSPVKNVSNAEKTNVDADGVVPRQKRSIRPSFGDIVSASGLGALITKENVDLGPLHVKESTLSALKTSITAYNISSLLPISFSHSQSNSQNHSQVFSDAASEKSFAGSGIQAPPKISDIPELRFTFVPLQPELLETIERVDENPMGPMHDEFSHQAENESYGFTIGQQDKEFHFLCGNQLEYMHWIDGPTVVLELKEDNIVNEGDIQKSVPTSNPQTASTVSSTMTAEITGADQPSNSVVSIRSSNDSGGINQSTGLTPVLKVAVTVQEFQTCNQLLNPSYPVLVHPRLTNQSKSDDHSPSQIGSPRANKLMLPGLIQKEGSFPCLHLYIQQKLYHPPPSKNSNKGEKAVNMTTITGNDGTSVNLFYFEMVSVWLAPMEVNLDDEIITRLLRYVQVIRNSLKQPDIDSPNNVKEEILALQYQGSKSWGTLDPKVVSDNYFNFQESCRSLYVEFSPLGKAKNFLYFSLLQLHPLDFVLKFRSLTGFSMTNTEGAFVSLINQLDSSRLCLNALIVEHAFGSTTIILDTVIKHYKASLWKQFHKLIGTADLMEGSVGLVSNLGTGVHDMFYEPIDGLVDENNSFLDGLSKGGKSLASHAIGGTSAFTSKLTGGIGNGVSLLTMDAEFYRNRANRRLKKAKSVSQGIYVGTKELGKNIVEGVSGIVVSPYRGWEENGATGLGIGLAKGILGVAFKPAVGVFDLASRTSEGIRNSAFGGGDDRNDANIMRVRIPRHFGSNNVIVPYNLHSAAAQYL</sequence>
<evidence type="ECO:0000313" key="4">
    <source>
        <dbReference type="Proteomes" id="UP001497444"/>
    </source>
</evidence>
<keyword evidence="4" id="KW-1185">Reference proteome</keyword>
<comment type="similarity">
    <text evidence="1">Belongs to the VPS13 family.</text>
</comment>
<feature type="compositionally biased region" description="Polar residues" evidence="2">
    <location>
        <begin position="945"/>
        <end position="954"/>
    </location>
</feature>
<feature type="region of interest" description="Disordered" evidence="2">
    <location>
        <begin position="564"/>
        <end position="591"/>
    </location>
</feature>
<comment type="caution">
    <text evidence="3">The sequence shown here is derived from an EMBL/GenBank/DDBJ whole genome shotgun (WGS) entry which is preliminary data.</text>
</comment>
<feature type="compositionally biased region" description="Low complexity" evidence="2">
    <location>
        <begin position="573"/>
        <end position="584"/>
    </location>
</feature>
<feature type="non-terminal residue" evidence="3">
    <location>
        <position position="1718"/>
    </location>
</feature>
<organism evidence="3 4">
    <name type="scientific">Sphagnum jensenii</name>
    <dbReference type="NCBI Taxonomy" id="128206"/>
    <lineage>
        <taxon>Eukaryota</taxon>
        <taxon>Viridiplantae</taxon>
        <taxon>Streptophyta</taxon>
        <taxon>Embryophyta</taxon>
        <taxon>Bryophyta</taxon>
        <taxon>Sphagnophytina</taxon>
        <taxon>Sphagnopsida</taxon>
        <taxon>Sphagnales</taxon>
        <taxon>Sphagnaceae</taxon>
        <taxon>Sphagnum</taxon>
    </lineage>
</organism>
<feature type="compositionally biased region" description="Low complexity" evidence="2">
    <location>
        <begin position="955"/>
        <end position="976"/>
    </location>
</feature>
<proteinExistence type="inferred from homology"/>
<evidence type="ECO:0000256" key="1">
    <source>
        <dbReference type="ARBA" id="ARBA00006545"/>
    </source>
</evidence>
<reference evidence="3" key="1">
    <citation type="submission" date="2024-02" db="EMBL/GenBank/DDBJ databases">
        <authorList>
            <consortium name="ELIXIR-Norway"/>
            <consortium name="Elixir Norway"/>
        </authorList>
    </citation>
    <scope>NUCLEOTIDE SEQUENCE</scope>
</reference>
<feature type="region of interest" description="Disordered" evidence="2">
    <location>
        <begin position="934"/>
        <end position="991"/>
    </location>
</feature>
<evidence type="ECO:0000313" key="3">
    <source>
        <dbReference type="EMBL" id="CAK9250500.1"/>
    </source>
</evidence>
<protein>
    <recommendedName>
        <fullName evidence="5">Vacuolar protein sorting-associated protein 13 DH-like domain-containing protein</fullName>
    </recommendedName>
</protein>
<dbReference type="SUPFAM" id="SSF50729">
    <property type="entry name" value="PH domain-like"/>
    <property type="match status" value="1"/>
</dbReference>
<gene>
    <name evidence="3" type="ORF">CSSPJE1EN1_LOCUS25878</name>
</gene>
<accession>A0ABP0VC22</accession>
<dbReference type="PANTHER" id="PTHR16166:SF93">
    <property type="entry name" value="INTERMEMBRANE LIPID TRANSFER PROTEIN VPS13"/>
    <property type="match status" value="1"/>
</dbReference>
<dbReference type="EMBL" id="CAXAQS010000179">
    <property type="protein sequence ID" value="CAK9250500.1"/>
    <property type="molecule type" value="Genomic_DNA"/>
</dbReference>
<evidence type="ECO:0000256" key="2">
    <source>
        <dbReference type="SAM" id="MobiDB-lite"/>
    </source>
</evidence>
<name>A0ABP0VC22_9BRYO</name>
<feature type="compositionally biased region" description="Basic and acidic residues" evidence="2">
    <location>
        <begin position="56"/>
        <end position="71"/>
    </location>
</feature>
<dbReference type="Proteomes" id="UP001497444">
    <property type="component" value="Unassembled WGS sequence"/>
</dbReference>
<feature type="compositionally biased region" description="Basic and acidic residues" evidence="2">
    <location>
        <begin position="90"/>
        <end position="101"/>
    </location>
</feature>